<dbReference type="InterPro" id="IPR013820">
    <property type="entry name" value="ATP_PRibTrfase_cat"/>
</dbReference>
<keyword evidence="15" id="KW-0460">Magnesium</keyword>
<comment type="pathway">
    <text evidence="4">Amino-acid biosynthesis; L-histidine biosynthesis; L-histidine from 5-phospho-alpha-D-ribose 1-diphosphate: step 1/9.</text>
</comment>
<keyword evidence="12" id="KW-0479">Metal-binding</keyword>
<evidence type="ECO:0000256" key="14">
    <source>
        <dbReference type="ARBA" id="ARBA00022840"/>
    </source>
</evidence>
<dbReference type="PROSITE" id="PS01316">
    <property type="entry name" value="ATP_P_PHORIBOSYLTR"/>
    <property type="match status" value="1"/>
</dbReference>
<dbReference type="SUPFAM" id="SSF54913">
    <property type="entry name" value="GlnB-like"/>
    <property type="match status" value="1"/>
</dbReference>
<dbReference type="InterPro" id="IPR018198">
    <property type="entry name" value="ATP_PRibTrfase_CS"/>
</dbReference>
<dbReference type="EMBL" id="UOEK01000502">
    <property type="protein sequence ID" value="VAW08872.1"/>
    <property type="molecule type" value="Genomic_DNA"/>
</dbReference>
<keyword evidence="9" id="KW-0028">Amino-acid biosynthesis</keyword>
<dbReference type="FunFam" id="3.30.70.120:FF:000002">
    <property type="entry name" value="ATP phosphoribosyltransferase"/>
    <property type="match status" value="1"/>
</dbReference>
<keyword evidence="10 20" id="KW-0328">Glycosyltransferase</keyword>
<comment type="catalytic activity">
    <reaction evidence="1">
        <text>1-(5-phospho-beta-D-ribosyl)-ATP + diphosphate = 5-phospho-alpha-D-ribose 1-diphosphate + ATP</text>
        <dbReference type="Rhea" id="RHEA:18473"/>
        <dbReference type="ChEBI" id="CHEBI:30616"/>
        <dbReference type="ChEBI" id="CHEBI:33019"/>
        <dbReference type="ChEBI" id="CHEBI:58017"/>
        <dbReference type="ChEBI" id="CHEBI:73183"/>
        <dbReference type="EC" id="2.4.2.17"/>
    </reaction>
</comment>
<dbReference type="GO" id="GO:0005524">
    <property type="term" value="F:ATP binding"/>
    <property type="evidence" value="ECO:0007669"/>
    <property type="project" value="UniProtKB-KW"/>
</dbReference>
<evidence type="ECO:0000256" key="15">
    <source>
        <dbReference type="ARBA" id="ARBA00022842"/>
    </source>
</evidence>
<evidence type="ECO:0000259" key="18">
    <source>
        <dbReference type="Pfam" id="PF01634"/>
    </source>
</evidence>
<evidence type="ECO:0000259" key="19">
    <source>
        <dbReference type="Pfam" id="PF08029"/>
    </source>
</evidence>
<keyword evidence="8" id="KW-0963">Cytoplasm</keyword>
<evidence type="ECO:0000256" key="4">
    <source>
        <dbReference type="ARBA" id="ARBA00004667"/>
    </source>
</evidence>
<evidence type="ECO:0000256" key="5">
    <source>
        <dbReference type="ARBA" id="ARBA00007955"/>
    </source>
</evidence>
<organism evidence="20">
    <name type="scientific">hydrothermal vent metagenome</name>
    <dbReference type="NCBI Taxonomy" id="652676"/>
    <lineage>
        <taxon>unclassified sequences</taxon>
        <taxon>metagenomes</taxon>
        <taxon>ecological metagenomes</taxon>
    </lineage>
</organism>
<comment type="function">
    <text evidence="17">Catalyzes the condensation of ATP and 5-phosphoribose 1-diphosphate to form N'-(5'-phosphoribosyl)-ATP (PR-ATP). Has a crucial role in the pathway because the rate of histidine biosynthesis seems to be controlled primarily by regulation of HisG enzymatic activity.</text>
</comment>
<dbReference type="Gene3D" id="3.30.70.120">
    <property type="match status" value="1"/>
</dbReference>
<keyword evidence="11 20" id="KW-0808">Transferase</keyword>
<keyword evidence="16" id="KW-0368">Histidine biosynthesis</keyword>
<dbReference type="SUPFAM" id="SSF53850">
    <property type="entry name" value="Periplasmic binding protein-like II"/>
    <property type="match status" value="1"/>
</dbReference>
<feature type="domain" description="Histidine biosynthesis HisG C-terminal" evidence="19">
    <location>
        <begin position="207"/>
        <end position="279"/>
    </location>
</feature>
<dbReference type="GO" id="GO:0003879">
    <property type="term" value="F:ATP phosphoribosyltransferase activity"/>
    <property type="evidence" value="ECO:0007669"/>
    <property type="project" value="UniProtKB-EC"/>
</dbReference>
<dbReference type="GO" id="GO:0000105">
    <property type="term" value="P:L-histidine biosynthetic process"/>
    <property type="evidence" value="ECO:0007669"/>
    <property type="project" value="UniProtKB-UniPathway"/>
</dbReference>
<dbReference type="Pfam" id="PF01634">
    <property type="entry name" value="HisG"/>
    <property type="match status" value="1"/>
</dbReference>
<accession>A0A3B0T358</accession>
<keyword evidence="13" id="KW-0547">Nucleotide-binding</keyword>
<feature type="domain" description="ATP phosphoribosyltransferase catalytic" evidence="18">
    <location>
        <begin position="50"/>
        <end position="201"/>
    </location>
</feature>
<evidence type="ECO:0000256" key="3">
    <source>
        <dbReference type="ARBA" id="ARBA00004496"/>
    </source>
</evidence>
<comment type="subcellular location">
    <subcellularLocation>
        <location evidence="3">Cytoplasm</location>
    </subcellularLocation>
</comment>
<sequence length="283" mass="29402">MTIRIAVPNKGRLEASATTLLKTSGIRFEKGERALSVPAKNADIEILFVRADDVPQLVASNVADVGITGIDLVTESGADVSIAGKLGFGSCTLTAAVPTRSEITSVDEFAGKRIATAHPNATAAYFADQGIDVTVVPLRGAVEVAPKLGIADVIVDLVSSGSTMLTNGLRPVATILESQAVAITRPDATDNPEIQRLITMMLSVVAAKSMRYVLMNAPGDSVEDIAALIPGLDAPSVVPLSGDTDDVAIHSVVQANRLWDALPELKEAGASGILVLPIEQFIA</sequence>
<evidence type="ECO:0000256" key="6">
    <source>
        <dbReference type="ARBA" id="ARBA00011946"/>
    </source>
</evidence>
<dbReference type="EC" id="2.4.2.17" evidence="6"/>
<dbReference type="Pfam" id="PF08029">
    <property type="entry name" value="HisG_C"/>
    <property type="match status" value="1"/>
</dbReference>
<dbReference type="InterPro" id="IPR011322">
    <property type="entry name" value="N-reg_PII-like_a/b"/>
</dbReference>
<dbReference type="UniPathway" id="UPA00031">
    <property type="reaction ID" value="UER00006"/>
</dbReference>
<dbReference type="NCBIfam" id="TIGR03455">
    <property type="entry name" value="HisG_C-term"/>
    <property type="match status" value="1"/>
</dbReference>
<dbReference type="NCBIfam" id="TIGR00070">
    <property type="entry name" value="hisG"/>
    <property type="match status" value="1"/>
</dbReference>
<dbReference type="AlphaFoldDB" id="A0A3B0T358"/>
<dbReference type="InterPro" id="IPR013115">
    <property type="entry name" value="HisG_C"/>
</dbReference>
<evidence type="ECO:0000256" key="17">
    <source>
        <dbReference type="ARBA" id="ARBA00024861"/>
    </source>
</evidence>
<comment type="similarity">
    <text evidence="5">Belongs to the ATP phosphoribosyltransferase family. Long subfamily.</text>
</comment>
<evidence type="ECO:0000256" key="1">
    <source>
        <dbReference type="ARBA" id="ARBA00000915"/>
    </source>
</evidence>
<evidence type="ECO:0000256" key="11">
    <source>
        <dbReference type="ARBA" id="ARBA00022679"/>
    </source>
</evidence>
<reference evidence="20" key="1">
    <citation type="submission" date="2018-06" db="EMBL/GenBank/DDBJ databases">
        <authorList>
            <person name="Zhirakovskaya E."/>
        </authorList>
    </citation>
    <scope>NUCLEOTIDE SEQUENCE</scope>
</reference>
<dbReference type="PANTHER" id="PTHR21403">
    <property type="entry name" value="ATP PHOSPHORIBOSYLTRANSFERASE ATP-PRTASE"/>
    <property type="match status" value="1"/>
</dbReference>
<comment type="cofactor">
    <cofactor evidence="2">
        <name>Mg(2+)</name>
        <dbReference type="ChEBI" id="CHEBI:18420"/>
    </cofactor>
</comment>
<dbReference type="PANTHER" id="PTHR21403:SF10">
    <property type="entry name" value="ATP PHOSPHORIBOSYLTRANSFERASE"/>
    <property type="match status" value="1"/>
</dbReference>
<evidence type="ECO:0000256" key="16">
    <source>
        <dbReference type="ARBA" id="ARBA00023102"/>
    </source>
</evidence>
<evidence type="ECO:0000256" key="2">
    <source>
        <dbReference type="ARBA" id="ARBA00001946"/>
    </source>
</evidence>
<dbReference type="InterPro" id="IPR001348">
    <property type="entry name" value="ATP_PRibTrfase_HisG"/>
</dbReference>
<dbReference type="InterPro" id="IPR020621">
    <property type="entry name" value="ATP-PRT_HisG_long"/>
</dbReference>
<evidence type="ECO:0000256" key="12">
    <source>
        <dbReference type="ARBA" id="ARBA00022723"/>
    </source>
</evidence>
<dbReference type="HAMAP" id="MF_00079">
    <property type="entry name" value="HisG_Long"/>
    <property type="match status" value="1"/>
</dbReference>
<keyword evidence="14" id="KW-0067">ATP-binding</keyword>
<name>A0A3B0T358_9ZZZZ</name>
<evidence type="ECO:0000256" key="9">
    <source>
        <dbReference type="ARBA" id="ARBA00022605"/>
    </source>
</evidence>
<evidence type="ECO:0000256" key="10">
    <source>
        <dbReference type="ARBA" id="ARBA00022676"/>
    </source>
</evidence>
<dbReference type="Gene3D" id="3.40.190.10">
    <property type="entry name" value="Periplasmic binding protein-like II"/>
    <property type="match status" value="2"/>
</dbReference>
<evidence type="ECO:0000256" key="13">
    <source>
        <dbReference type="ARBA" id="ARBA00022741"/>
    </source>
</evidence>
<evidence type="ECO:0000256" key="8">
    <source>
        <dbReference type="ARBA" id="ARBA00022490"/>
    </source>
</evidence>
<proteinExistence type="inferred from homology"/>
<evidence type="ECO:0000256" key="7">
    <source>
        <dbReference type="ARBA" id="ARBA00020998"/>
    </source>
</evidence>
<protein>
    <recommendedName>
        <fullName evidence="7">ATP phosphoribosyltransferase</fullName>
        <ecNumber evidence="6">2.4.2.17</ecNumber>
    </recommendedName>
</protein>
<dbReference type="InterPro" id="IPR015867">
    <property type="entry name" value="N-reg_PII/ATP_PRibTrfase_C"/>
</dbReference>
<dbReference type="GO" id="GO:0000287">
    <property type="term" value="F:magnesium ion binding"/>
    <property type="evidence" value="ECO:0007669"/>
    <property type="project" value="InterPro"/>
</dbReference>
<gene>
    <name evidence="20" type="ORF">MNBD_ACTINO02-560</name>
</gene>
<dbReference type="GO" id="GO:0005737">
    <property type="term" value="C:cytoplasm"/>
    <property type="evidence" value="ECO:0007669"/>
    <property type="project" value="UniProtKB-SubCell"/>
</dbReference>
<evidence type="ECO:0000313" key="20">
    <source>
        <dbReference type="EMBL" id="VAW08872.1"/>
    </source>
</evidence>